<evidence type="ECO:0000313" key="5">
    <source>
        <dbReference type="EMBL" id="PYF12090.1"/>
    </source>
</evidence>
<comment type="similarity">
    <text evidence="2">Belongs to the HAD-like hydrolase superfamily. CbbY/CbbZ/Gph/YieH family.</text>
</comment>
<dbReference type="PANTHER" id="PTHR46193:SF10">
    <property type="entry name" value="6-PHOSPHOGLUCONATE PHOSPHATASE"/>
    <property type="match status" value="1"/>
</dbReference>
<dbReference type="Pfam" id="PF00702">
    <property type="entry name" value="Hydrolase"/>
    <property type="match status" value="1"/>
</dbReference>
<protein>
    <submittedName>
        <fullName evidence="5">HAD superfamily hydrolase (TIGR01509 family)</fullName>
    </submittedName>
</protein>
<gene>
    <name evidence="5" type="ORF">C8J30_102407</name>
</gene>
<dbReference type="OrthoDB" id="9797743at2"/>
<comment type="caution">
    <text evidence="5">The sequence shown here is derived from an EMBL/GenBank/DDBJ whole genome shotgun (WGS) entry which is preliminary data.</text>
</comment>
<reference evidence="5 6" key="1">
    <citation type="submission" date="2018-06" db="EMBL/GenBank/DDBJ databases">
        <title>Genomic Encyclopedia of Type Strains, Phase III (KMG-III): the genomes of soil and plant-associated and newly described type strains.</title>
        <authorList>
            <person name="Whitman W."/>
        </authorList>
    </citation>
    <scope>NUCLEOTIDE SEQUENCE [LARGE SCALE GENOMIC DNA]</scope>
    <source>
        <strain evidence="5 6">JA737</strain>
    </source>
</reference>
<dbReference type="PANTHER" id="PTHR46193">
    <property type="entry name" value="6-PHOSPHOGLUCONATE PHOSPHATASE"/>
    <property type="match status" value="1"/>
</dbReference>
<evidence type="ECO:0000256" key="1">
    <source>
        <dbReference type="ARBA" id="ARBA00001946"/>
    </source>
</evidence>
<name>A0A318U2B4_9RHOB</name>
<keyword evidence="3" id="KW-0479">Metal-binding</keyword>
<evidence type="ECO:0000256" key="3">
    <source>
        <dbReference type="ARBA" id="ARBA00022723"/>
    </source>
</evidence>
<dbReference type="NCBIfam" id="TIGR01509">
    <property type="entry name" value="HAD-SF-IA-v3"/>
    <property type="match status" value="1"/>
</dbReference>
<dbReference type="Gene3D" id="1.10.150.240">
    <property type="entry name" value="Putative phosphatase, domain 2"/>
    <property type="match status" value="1"/>
</dbReference>
<dbReference type="EMBL" id="QJTK01000002">
    <property type="protein sequence ID" value="PYF12090.1"/>
    <property type="molecule type" value="Genomic_DNA"/>
</dbReference>
<organism evidence="5 6">
    <name type="scientific">Rhodobacter viridis</name>
    <dbReference type="NCBI Taxonomy" id="1054202"/>
    <lineage>
        <taxon>Bacteria</taxon>
        <taxon>Pseudomonadati</taxon>
        <taxon>Pseudomonadota</taxon>
        <taxon>Alphaproteobacteria</taxon>
        <taxon>Rhodobacterales</taxon>
        <taxon>Rhodobacter group</taxon>
        <taxon>Rhodobacter</taxon>
    </lineage>
</organism>
<dbReference type="SFLD" id="SFLDG01135">
    <property type="entry name" value="C1.5.6:_HAD__Beta-PGM__Phospha"/>
    <property type="match status" value="1"/>
</dbReference>
<dbReference type="SFLD" id="SFLDS00003">
    <property type="entry name" value="Haloacid_Dehalogenase"/>
    <property type="match status" value="1"/>
</dbReference>
<keyword evidence="4" id="KW-0460">Magnesium</keyword>
<dbReference type="InterPro" id="IPR023198">
    <property type="entry name" value="PGP-like_dom2"/>
</dbReference>
<dbReference type="InterPro" id="IPR023214">
    <property type="entry name" value="HAD_sf"/>
</dbReference>
<dbReference type="RefSeq" id="WP_110804668.1">
    <property type="nucleotide sequence ID" value="NZ_QJTK01000002.1"/>
</dbReference>
<accession>A0A318U2B4</accession>
<evidence type="ECO:0000256" key="4">
    <source>
        <dbReference type="ARBA" id="ARBA00022842"/>
    </source>
</evidence>
<comment type="cofactor">
    <cofactor evidence="1">
        <name>Mg(2+)</name>
        <dbReference type="ChEBI" id="CHEBI:18420"/>
    </cofactor>
</comment>
<evidence type="ECO:0000313" key="6">
    <source>
        <dbReference type="Proteomes" id="UP000247727"/>
    </source>
</evidence>
<dbReference type="Proteomes" id="UP000247727">
    <property type="component" value="Unassembled WGS sequence"/>
</dbReference>
<dbReference type="AlphaFoldDB" id="A0A318U2B4"/>
<dbReference type="InterPro" id="IPR006439">
    <property type="entry name" value="HAD-SF_hydro_IA"/>
</dbReference>
<keyword evidence="6" id="KW-1185">Reference proteome</keyword>
<sequence>MSVKAVLFDCDGVLVDSEPMTFLALQDDLADHGLPLTIPQMEKMFLGGTLERVRQVANDMGAGLAPAWCDSFYARLYAMLRARAELMPGVESLLDRLDDAGIPYAVGSNGRRAKMEASLGRHPALWARLSDRLFSGQDLGCPKPAPDLYLHAAAFLGVAPAECVVVEDSGPGAQAARAAGMRCLGYAPHGGAEALLAAGAEIFTDLHEIPKLIGLAQG</sequence>
<dbReference type="InterPro" id="IPR051600">
    <property type="entry name" value="Beta-PGM-like"/>
</dbReference>
<dbReference type="GO" id="GO:0016787">
    <property type="term" value="F:hydrolase activity"/>
    <property type="evidence" value="ECO:0007669"/>
    <property type="project" value="UniProtKB-KW"/>
</dbReference>
<keyword evidence="5" id="KW-0378">Hydrolase</keyword>
<proteinExistence type="inferred from homology"/>
<dbReference type="SFLD" id="SFLDG01129">
    <property type="entry name" value="C1.5:_HAD__Beta-PGM__Phosphata"/>
    <property type="match status" value="1"/>
</dbReference>
<dbReference type="GO" id="GO:0046872">
    <property type="term" value="F:metal ion binding"/>
    <property type="evidence" value="ECO:0007669"/>
    <property type="project" value="UniProtKB-KW"/>
</dbReference>
<evidence type="ECO:0000256" key="2">
    <source>
        <dbReference type="ARBA" id="ARBA00006171"/>
    </source>
</evidence>
<dbReference type="Gene3D" id="3.40.50.1000">
    <property type="entry name" value="HAD superfamily/HAD-like"/>
    <property type="match status" value="1"/>
</dbReference>
<dbReference type="InterPro" id="IPR036412">
    <property type="entry name" value="HAD-like_sf"/>
</dbReference>
<dbReference type="PRINTS" id="PR00413">
    <property type="entry name" value="HADHALOGNASE"/>
</dbReference>
<dbReference type="SUPFAM" id="SSF56784">
    <property type="entry name" value="HAD-like"/>
    <property type="match status" value="1"/>
</dbReference>